<dbReference type="SMART" id="SM00382">
    <property type="entry name" value="AAA"/>
    <property type="match status" value="2"/>
</dbReference>
<comment type="caution">
    <text evidence="6">The sequence shown here is derived from an EMBL/GenBank/DDBJ whole genome shotgun (WGS) entry which is preliminary data.</text>
</comment>
<keyword evidence="4 6" id="KW-0067">ATP-binding</keyword>
<dbReference type="InterPro" id="IPR017871">
    <property type="entry name" value="ABC_transporter-like_CS"/>
</dbReference>
<keyword evidence="3" id="KW-0547">Nucleotide-binding</keyword>
<comment type="similarity">
    <text evidence="1">Belongs to the ABC transporter superfamily.</text>
</comment>
<evidence type="ECO:0000256" key="4">
    <source>
        <dbReference type="ARBA" id="ARBA00022840"/>
    </source>
</evidence>
<reference evidence="7" key="1">
    <citation type="submission" date="2015-08" db="EMBL/GenBank/DDBJ databases">
        <title>Draft Genome Sequence of a Heterotrophic Facultative Anaerobic Bacterium Ardenticatena maritima Strain 110S.</title>
        <authorList>
            <person name="Kawaichi S."/>
            <person name="Yoshida T."/>
            <person name="Sako Y."/>
            <person name="Nakamura R."/>
        </authorList>
    </citation>
    <scope>NUCLEOTIDE SEQUENCE [LARGE SCALE GENOMIC DNA]</scope>
    <source>
        <strain evidence="7">110S</strain>
    </source>
</reference>
<dbReference type="Gene3D" id="3.40.50.300">
    <property type="entry name" value="P-loop containing nucleotide triphosphate hydrolases"/>
    <property type="match status" value="2"/>
</dbReference>
<evidence type="ECO:0000256" key="1">
    <source>
        <dbReference type="ARBA" id="ARBA00005417"/>
    </source>
</evidence>
<dbReference type="InterPro" id="IPR015856">
    <property type="entry name" value="ABC_transpr_CbiO/EcfA_su"/>
</dbReference>
<dbReference type="InterPro" id="IPR050095">
    <property type="entry name" value="ECF_ABC_transporter_ATP-bd"/>
</dbReference>
<dbReference type="InterPro" id="IPR027417">
    <property type="entry name" value="P-loop_NTPase"/>
</dbReference>
<dbReference type="CDD" id="cd03225">
    <property type="entry name" value="ABC_cobalt_CbiO_domain1"/>
    <property type="match status" value="2"/>
</dbReference>
<protein>
    <submittedName>
        <fullName evidence="6">Energy-coupling factor transport system ATP-binding protein</fullName>
    </submittedName>
</protein>
<dbReference type="RefSeq" id="WP_054491716.1">
    <property type="nucleotide sequence ID" value="NZ_BBZA01000013.1"/>
</dbReference>
<dbReference type="PROSITE" id="PS50893">
    <property type="entry name" value="ABC_TRANSPORTER_2"/>
    <property type="match status" value="2"/>
</dbReference>
<organism evidence="6 7">
    <name type="scientific">Ardenticatena maritima</name>
    <dbReference type="NCBI Taxonomy" id="872965"/>
    <lineage>
        <taxon>Bacteria</taxon>
        <taxon>Bacillati</taxon>
        <taxon>Chloroflexota</taxon>
        <taxon>Ardenticatenia</taxon>
        <taxon>Ardenticatenales</taxon>
        <taxon>Ardenticatenaceae</taxon>
        <taxon>Ardenticatena</taxon>
    </lineage>
</organism>
<accession>A0A0M8K523</accession>
<dbReference type="AlphaFoldDB" id="A0A0M8K523"/>
<dbReference type="PROSITE" id="PS00211">
    <property type="entry name" value="ABC_TRANSPORTER_1"/>
    <property type="match status" value="1"/>
</dbReference>
<dbReference type="SUPFAM" id="SSF52540">
    <property type="entry name" value="P-loop containing nucleoside triphosphate hydrolases"/>
    <property type="match status" value="2"/>
</dbReference>
<dbReference type="GO" id="GO:0005524">
    <property type="term" value="F:ATP binding"/>
    <property type="evidence" value="ECO:0007669"/>
    <property type="project" value="UniProtKB-KW"/>
</dbReference>
<dbReference type="InterPro" id="IPR003439">
    <property type="entry name" value="ABC_transporter-like_ATP-bd"/>
</dbReference>
<evidence type="ECO:0000256" key="3">
    <source>
        <dbReference type="ARBA" id="ARBA00022741"/>
    </source>
</evidence>
<evidence type="ECO:0000313" key="6">
    <source>
        <dbReference type="EMBL" id="GAP61765.1"/>
    </source>
</evidence>
<evidence type="ECO:0000256" key="2">
    <source>
        <dbReference type="ARBA" id="ARBA00022448"/>
    </source>
</evidence>
<evidence type="ECO:0000313" key="7">
    <source>
        <dbReference type="Proteomes" id="UP000037784"/>
    </source>
</evidence>
<dbReference type="Pfam" id="PF00005">
    <property type="entry name" value="ABC_tran"/>
    <property type="match status" value="2"/>
</dbReference>
<sequence>MLRIEHLAFTYLGAKAPALNGLDATFQRGAKVLVIGANGAGKSTFLAAVAGFVPHFFRGEMHGDILFEGRSLRETPLAEWVMRVGLVFANPFNQLSGVRLTVFEEVAFGLENLGVPPDEIRRRVAATLEHLGLSDLAERSPFALSGGQQQRVAIATILAMNPHALALDEPTAQLDPQGARDVFALLAALAEEERYVLAATQRLEYATPVLHEMLALREGRLAAHAPLPSGMHAAPDDGWGVLLPLRVRAERPGWRPWPHDAPTLADEAVAAAPPMGIEAHAVHYTYPTGVEALRGVSVHAQPGEVVALMGQNGAGKTTLSKMFIGLLRPDNGTVRVGEWDATARAAHELAHRVGYVFQNPHDQIFHRRIWDEVAYGPRNLGFPPERLRSAVERALALCGLSEYAEVHPYDMPLNRRRWVTIAAALAMETPVLIFDEPSGGFDREDLLRLYALLQALRRAGRTVLLISHDVGFVAEIADRVVVMAQGRVLADGAPHEVLTDETVLTAAALDWPPATALAREMGFTTPVVREAELHTLMQ</sequence>
<gene>
    <name evidence="6" type="primary">ecfA1</name>
    <name evidence="6" type="synonym">ecfA2</name>
    <name evidence="6" type="ORF">ARMA_0188</name>
</gene>
<feature type="domain" description="ABC transporter" evidence="5">
    <location>
        <begin position="2"/>
        <end position="243"/>
    </location>
</feature>
<dbReference type="Proteomes" id="UP000037784">
    <property type="component" value="Unassembled WGS sequence"/>
</dbReference>
<dbReference type="EMBL" id="BBZA01000013">
    <property type="protein sequence ID" value="GAP61765.1"/>
    <property type="molecule type" value="Genomic_DNA"/>
</dbReference>
<name>A0A0M8K523_9CHLR</name>
<dbReference type="PANTHER" id="PTHR43553:SF24">
    <property type="entry name" value="ENERGY-COUPLING FACTOR TRANSPORTER ATP-BINDING PROTEIN ECFA1"/>
    <property type="match status" value="1"/>
</dbReference>
<dbReference type="PANTHER" id="PTHR43553">
    <property type="entry name" value="HEAVY METAL TRANSPORTER"/>
    <property type="match status" value="1"/>
</dbReference>
<dbReference type="OrthoDB" id="9784332at2"/>
<dbReference type="GO" id="GO:0043190">
    <property type="term" value="C:ATP-binding cassette (ABC) transporter complex"/>
    <property type="evidence" value="ECO:0007669"/>
    <property type="project" value="TreeGrafter"/>
</dbReference>
<feature type="domain" description="ABC transporter" evidence="5">
    <location>
        <begin position="277"/>
        <end position="510"/>
    </location>
</feature>
<dbReference type="InParanoid" id="A0A0M8K523"/>
<keyword evidence="7" id="KW-1185">Reference proteome</keyword>
<dbReference type="GO" id="GO:0016887">
    <property type="term" value="F:ATP hydrolysis activity"/>
    <property type="evidence" value="ECO:0007669"/>
    <property type="project" value="InterPro"/>
</dbReference>
<keyword evidence="2" id="KW-0813">Transport</keyword>
<dbReference type="InterPro" id="IPR003593">
    <property type="entry name" value="AAA+_ATPase"/>
</dbReference>
<proteinExistence type="inferred from homology"/>
<evidence type="ECO:0000259" key="5">
    <source>
        <dbReference type="PROSITE" id="PS50893"/>
    </source>
</evidence>
<dbReference type="GO" id="GO:0042626">
    <property type="term" value="F:ATPase-coupled transmembrane transporter activity"/>
    <property type="evidence" value="ECO:0007669"/>
    <property type="project" value="TreeGrafter"/>
</dbReference>